<keyword evidence="2" id="KW-0472">Membrane</keyword>
<feature type="compositionally biased region" description="Low complexity" evidence="1">
    <location>
        <begin position="445"/>
        <end position="458"/>
    </location>
</feature>
<feature type="chain" id="PRO_5009315198" evidence="3">
    <location>
        <begin position="26"/>
        <end position="465"/>
    </location>
</feature>
<evidence type="ECO:0000313" key="5">
    <source>
        <dbReference type="WBParaSite" id="MhA1_Contig1037.frz3.gene3"/>
    </source>
</evidence>
<accession>A0A1I8AWV6</accession>
<keyword evidence="4" id="KW-1185">Reference proteome</keyword>
<protein>
    <submittedName>
        <fullName evidence="5">CUB domain-containing protein</fullName>
    </submittedName>
</protein>
<feature type="transmembrane region" description="Helical" evidence="2">
    <location>
        <begin position="369"/>
        <end position="392"/>
    </location>
</feature>
<dbReference type="AlphaFoldDB" id="A0A1I8AWV6"/>
<organism evidence="4 5">
    <name type="scientific">Meloidogyne hapla</name>
    <name type="common">Root-knot nematode worm</name>
    <dbReference type="NCBI Taxonomy" id="6305"/>
    <lineage>
        <taxon>Eukaryota</taxon>
        <taxon>Metazoa</taxon>
        <taxon>Ecdysozoa</taxon>
        <taxon>Nematoda</taxon>
        <taxon>Chromadorea</taxon>
        <taxon>Rhabditida</taxon>
        <taxon>Tylenchina</taxon>
        <taxon>Tylenchomorpha</taxon>
        <taxon>Tylenchoidea</taxon>
        <taxon>Meloidogynidae</taxon>
        <taxon>Meloidogyninae</taxon>
        <taxon>Meloidogyne</taxon>
    </lineage>
</organism>
<evidence type="ECO:0000313" key="4">
    <source>
        <dbReference type="Proteomes" id="UP000095281"/>
    </source>
</evidence>
<feature type="region of interest" description="Disordered" evidence="1">
    <location>
        <begin position="402"/>
        <end position="465"/>
    </location>
</feature>
<name>A0A1I8AWV6_MELHA</name>
<keyword evidence="2" id="KW-0812">Transmembrane</keyword>
<keyword evidence="3" id="KW-0732">Signal</keyword>
<evidence type="ECO:0000256" key="3">
    <source>
        <dbReference type="SAM" id="SignalP"/>
    </source>
</evidence>
<sequence>MLQFCNHRQLILIQIFVFLLCQCTVAPLGYTDTEVNRHLFYDTSQITDAHIKTCINNAINRINNGTCIILREQPSESTIIFRHNKTSAIYFSQSERGLCGVDADNSSLVYLSRECVTNDPNACIHLISKALTGRKAVTENVLSLINEHFDCNDHCQLSCSNGGKLDNNCVACSCPFNGLFEGQTCDELVKLGDYTDDACKTLIVGTDEWNGELKLKAPINEKTYCQIMLVADDPWAKLEIEFASLEMSRRVIGAVDCPDRLHVYGLETTPMKSIKCNSADAPKPKEHFHSKSNFLLFQLEANRFDKTPRAGPFIRYTLRPSAYSAAIRTQRILPHSQNYADETIDNEITEGSSESGGVGFLNGIGGTKIAVIAVVLACISAILVLAVFAAFGSRRRILRNRRYRHHQNNGSNGTSSDKRRNSCASSVKSGEKVTPTNEIEETPKNGVHTTNTTSTVSGVSGGANV</sequence>
<evidence type="ECO:0000256" key="1">
    <source>
        <dbReference type="SAM" id="MobiDB-lite"/>
    </source>
</evidence>
<evidence type="ECO:0000256" key="2">
    <source>
        <dbReference type="SAM" id="Phobius"/>
    </source>
</evidence>
<dbReference type="WBParaSite" id="MhA1_Contig1037.frz3.gene3">
    <property type="protein sequence ID" value="MhA1_Contig1037.frz3.gene3"/>
    <property type="gene ID" value="MhA1_Contig1037.frz3.gene3"/>
</dbReference>
<dbReference type="Proteomes" id="UP000095281">
    <property type="component" value="Unplaced"/>
</dbReference>
<feature type="signal peptide" evidence="3">
    <location>
        <begin position="1"/>
        <end position="25"/>
    </location>
</feature>
<proteinExistence type="predicted"/>
<keyword evidence="2" id="KW-1133">Transmembrane helix</keyword>
<reference evidence="5" key="1">
    <citation type="submission" date="2016-11" db="UniProtKB">
        <authorList>
            <consortium name="WormBaseParasite"/>
        </authorList>
    </citation>
    <scope>IDENTIFICATION</scope>
</reference>